<evidence type="ECO:0000256" key="3">
    <source>
        <dbReference type="ARBA" id="ARBA00023163"/>
    </source>
</evidence>
<dbReference type="SUPFAM" id="SSF46785">
    <property type="entry name" value="Winged helix' DNA-binding domain"/>
    <property type="match status" value="1"/>
</dbReference>
<dbReference type="GO" id="GO:0005829">
    <property type="term" value="C:cytosol"/>
    <property type="evidence" value="ECO:0007669"/>
    <property type="project" value="TreeGrafter"/>
</dbReference>
<evidence type="ECO:0000256" key="1">
    <source>
        <dbReference type="ARBA" id="ARBA00023015"/>
    </source>
</evidence>
<dbReference type="AlphaFoldDB" id="A0A0P6W9Q9"/>
<dbReference type="InterPro" id="IPR000485">
    <property type="entry name" value="AsnC-type_HTH_dom"/>
</dbReference>
<evidence type="ECO:0000313" key="5">
    <source>
        <dbReference type="EMBL" id="KPL51124.1"/>
    </source>
</evidence>
<reference evidence="5 6" key="1">
    <citation type="submission" date="2015-09" db="EMBL/GenBank/DDBJ databases">
        <authorList>
            <person name="Jackson K.R."/>
            <person name="Lunt B.L."/>
            <person name="Fisher J.N.B."/>
            <person name="Gardner A.V."/>
            <person name="Bailey M.E."/>
            <person name="Deus L.M."/>
            <person name="Earl A.S."/>
            <person name="Gibby P.D."/>
            <person name="Hartmann K.A."/>
            <person name="Liu J.E."/>
            <person name="Manci A.M."/>
            <person name="Nielsen D.A."/>
            <person name="Solomon M.B."/>
            <person name="Breakwell D.P."/>
            <person name="Burnett S.H."/>
            <person name="Grose J.H."/>
        </authorList>
    </citation>
    <scope>NUCLEOTIDE SEQUENCE [LARGE SCALE GENOMIC DNA]</scope>
    <source>
        <strain evidence="5 6">16</strain>
    </source>
</reference>
<dbReference type="FunFam" id="1.10.10.10:FF:000186">
    <property type="entry name" value="AsnC family transcriptional regulator"/>
    <property type="match status" value="1"/>
</dbReference>
<dbReference type="InterPro" id="IPR019885">
    <property type="entry name" value="Tscrpt_reg_HTH_AsnC-type_CS"/>
</dbReference>
<dbReference type="SUPFAM" id="SSF54909">
    <property type="entry name" value="Dimeric alpha+beta barrel"/>
    <property type="match status" value="1"/>
</dbReference>
<dbReference type="PRINTS" id="PR00033">
    <property type="entry name" value="HTHASNC"/>
</dbReference>
<dbReference type="InterPro" id="IPR036388">
    <property type="entry name" value="WH-like_DNA-bd_sf"/>
</dbReference>
<dbReference type="EMBL" id="LJYW01000001">
    <property type="protein sequence ID" value="KPL51124.1"/>
    <property type="molecule type" value="Genomic_DNA"/>
</dbReference>
<dbReference type="Gene3D" id="1.10.10.10">
    <property type="entry name" value="Winged helix-like DNA-binding domain superfamily/Winged helix DNA-binding domain"/>
    <property type="match status" value="1"/>
</dbReference>
<keyword evidence="1" id="KW-0805">Transcription regulation</keyword>
<keyword evidence="3" id="KW-0804">Transcription</keyword>
<dbReference type="GO" id="GO:0043200">
    <property type="term" value="P:response to amino acid"/>
    <property type="evidence" value="ECO:0007669"/>
    <property type="project" value="TreeGrafter"/>
</dbReference>
<dbReference type="SMART" id="SM00344">
    <property type="entry name" value="HTH_ASNC"/>
    <property type="match status" value="1"/>
</dbReference>
<dbReference type="InterPro" id="IPR019888">
    <property type="entry name" value="Tscrpt_reg_AsnC-like"/>
</dbReference>
<name>A0A0P6W9Q9_9HYPH</name>
<protein>
    <submittedName>
        <fullName evidence="5">AsnC family transcriptional regulator</fullName>
    </submittedName>
</protein>
<dbReference type="InterPro" id="IPR011008">
    <property type="entry name" value="Dimeric_a/b-barrel"/>
</dbReference>
<dbReference type="Proteomes" id="UP000048984">
    <property type="component" value="Unassembled WGS sequence"/>
</dbReference>
<comment type="caution">
    <text evidence="5">The sequence shown here is derived from an EMBL/GenBank/DDBJ whole genome shotgun (WGS) entry which is preliminary data.</text>
</comment>
<evidence type="ECO:0000259" key="4">
    <source>
        <dbReference type="PROSITE" id="PS50956"/>
    </source>
</evidence>
<dbReference type="InterPro" id="IPR036390">
    <property type="entry name" value="WH_DNA-bd_sf"/>
</dbReference>
<feature type="domain" description="HTH asnC-type" evidence="4">
    <location>
        <begin position="4"/>
        <end position="65"/>
    </location>
</feature>
<proteinExistence type="predicted"/>
<organism evidence="5 6">
    <name type="scientific">Prosthecodimorpha hirschii</name>
    <dbReference type="NCBI Taxonomy" id="665126"/>
    <lineage>
        <taxon>Bacteria</taxon>
        <taxon>Pseudomonadati</taxon>
        <taxon>Pseudomonadota</taxon>
        <taxon>Alphaproteobacteria</taxon>
        <taxon>Hyphomicrobiales</taxon>
        <taxon>Ancalomicrobiaceae</taxon>
        <taxon>Prosthecodimorpha</taxon>
    </lineage>
</organism>
<gene>
    <name evidence="5" type="ORF">ABB55_01910</name>
</gene>
<dbReference type="CDD" id="cd00090">
    <property type="entry name" value="HTH_ARSR"/>
    <property type="match status" value="1"/>
</dbReference>
<keyword evidence="2" id="KW-0238">DNA-binding</keyword>
<dbReference type="PANTHER" id="PTHR30154:SF34">
    <property type="entry name" value="TRANSCRIPTIONAL REGULATOR AZLB"/>
    <property type="match status" value="1"/>
</dbReference>
<dbReference type="PROSITE" id="PS50956">
    <property type="entry name" value="HTH_ASNC_2"/>
    <property type="match status" value="1"/>
</dbReference>
<reference evidence="5 6" key="2">
    <citation type="submission" date="2015-10" db="EMBL/GenBank/DDBJ databases">
        <title>Draft Genome Sequence of Prosthecomicrobium hirschii ATCC 27832.</title>
        <authorList>
            <person name="Daniel J."/>
            <person name="Givan S.A."/>
            <person name="Brun Y.V."/>
            <person name="Brown P.J."/>
        </authorList>
    </citation>
    <scope>NUCLEOTIDE SEQUENCE [LARGE SCALE GENOMIC DNA]</scope>
    <source>
        <strain evidence="5 6">16</strain>
    </source>
</reference>
<accession>A0A0P6W9Q9</accession>
<keyword evidence="6" id="KW-1185">Reference proteome</keyword>
<sequence>MPRLDAIDLRILAALQADGRMSTLDVAERVGLSPTPCSRRIRRLEDEGVIEGYAARVSPRALGFSICVMVSVRLARQGPDGHDQFLSAVERLPEVSECLLVTGSIDYLLRIWVRDIEALRAFITEQLQSIPSVAETSTMVILGDGKGQASGLRGGEVRIGRP</sequence>
<dbReference type="Pfam" id="PF13412">
    <property type="entry name" value="HTH_24"/>
    <property type="match status" value="1"/>
</dbReference>
<dbReference type="Pfam" id="PF01037">
    <property type="entry name" value="AsnC_trans_reg"/>
    <property type="match status" value="1"/>
</dbReference>
<evidence type="ECO:0000256" key="2">
    <source>
        <dbReference type="ARBA" id="ARBA00023125"/>
    </source>
</evidence>
<dbReference type="PANTHER" id="PTHR30154">
    <property type="entry name" value="LEUCINE-RESPONSIVE REGULATORY PROTEIN"/>
    <property type="match status" value="1"/>
</dbReference>
<dbReference type="GO" id="GO:0006355">
    <property type="term" value="P:regulation of DNA-templated transcription"/>
    <property type="evidence" value="ECO:0007669"/>
    <property type="project" value="UniProtKB-ARBA"/>
</dbReference>
<dbReference type="InterPro" id="IPR019887">
    <property type="entry name" value="Tscrpt_reg_AsnC/Lrp_C"/>
</dbReference>
<dbReference type="RefSeq" id="WP_054357287.1">
    <property type="nucleotide sequence ID" value="NZ_LJYW01000001.1"/>
</dbReference>
<dbReference type="GO" id="GO:0043565">
    <property type="term" value="F:sequence-specific DNA binding"/>
    <property type="evidence" value="ECO:0007669"/>
    <property type="project" value="InterPro"/>
</dbReference>
<dbReference type="PROSITE" id="PS00519">
    <property type="entry name" value="HTH_ASNC_1"/>
    <property type="match status" value="1"/>
</dbReference>
<dbReference type="InterPro" id="IPR011991">
    <property type="entry name" value="ArsR-like_HTH"/>
</dbReference>
<evidence type="ECO:0000313" key="6">
    <source>
        <dbReference type="Proteomes" id="UP000048984"/>
    </source>
</evidence>
<dbReference type="Gene3D" id="3.30.70.920">
    <property type="match status" value="1"/>
</dbReference>